<proteinExistence type="predicted"/>
<protein>
    <submittedName>
        <fullName evidence="1">Uncharacterized protein</fullName>
    </submittedName>
</protein>
<organism evidence="1 2">
    <name type="scientific">Citrobacter koseri</name>
    <name type="common">Citrobacter diversus</name>
    <dbReference type="NCBI Taxonomy" id="545"/>
    <lineage>
        <taxon>Bacteria</taxon>
        <taxon>Pseudomonadati</taxon>
        <taxon>Pseudomonadota</taxon>
        <taxon>Gammaproteobacteria</taxon>
        <taxon>Enterobacterales</taxon>
        <taxon>Enterobacteriaceae</taxon>
        <taxon>Citrobacter</taxon>
    </lineage>
</organism>
<evidence type="ECO:0000313" key="2">
    <source>
        <dbReference type="Proteomes" id="UP000270272"/>
    </source>
</evidence>
<reference evidence="1 2" key="1">
    <citation type="submission" date="2018-12" db="EMBL/GenBank/DDBJ databases">
        <authorList>
            <consortium name="Pathogen Informatics"/>
        </authorList>
    </citation>
    <scope>NUCLEOTIDE SEQUENCE [LARGE SCALE GENOMIC DNA]</scope>
    <source>
        <strain evidence="1 2">NCTC11075</strain>
    </source>
</reference>
<dbReference type="AlphaFoldDB" id="A0A447UKL3"/>
<accession>A0A447UKL3</accession>
<gene>
    <name evidence="1" type="ORF">NCTC11075_02027</name>
</gene>
<dbReference type="EMBL" id="LR134204">
    <property type="protein sequence ID" value="VEB88979.1"/>
    <property type="molecule type" value="Genomic_DNA"/>
</dbReference>
<sequence length="36" mass="4106">MYMTTRMMLRNTSLSSIRMTVGVFKPLIFPIGITPT</sequence>
<dbReference type="Proteomes" id="UP000270272">
    <property type="component" value="Chromosome"/>
</dbReference>
<name>A0A447UKL3_CITKO</name>
<evidence type="ECO:0000313" key="1">
    <source>
        <dbReference type="EMBL" id="VEB88979.1"/>
    </source>
</evidence>